<sequence length="900" mass="95410">MARRKIGTKRAKSRQETAPVPRSPSPEPVPRRSRRQREEAPSPVPSPTPPVSKRAVKRTRSGQDDPPPAARLTRAVKRSAPVDASQGGSSRPAKRRAVEAAVAPLVTAPPIVLSQNPDRVPAPARIPSTGPVIFNAPSTLWSVGLRSPASGVEDGSSASSSSSSDESEESDELSSPVPPTPVRGSGRARRGRTRTRAATRGERRRAPSLPPPEANLPSALPASLPPPSNVGDFAPWYPVPTLEGRLEASPPRPGVVPQFRTRHLGERATKVLAPRGPGELRLTHGSTGSPLDFAGLAQLYRVPKMRVGPDPFVALYQLCHLSMRIQALNAQHGAVHLAHRSLDYSLTHYLLQLKNFSRDFLLMVEDHGAASLVEMGLGSSETDVDLFATMLRAVNMGHSEASLAGRLASAQQVHSDIMGFLYGPRTDASGTPLDVVPLPAIVSAVGDSLPLAEPALFPEALSPSTLAALVGGPGDAPAVLSAVAGSGLAVSSTQAPPVPSLPPITVLDSGPGPSPPVATGGVIVHAAVGPQHSPRARLYTWRQTMPLPRLPHRSFRYKRVRVQPWESPQPSQDFVLYTTHSYPKSHTMSNAEIDFSAFDAVSKDAHDAIKGHTDGNIPLSLLVSATERLMSHLDKSVSASANDDNIQRMFRARNCLNNFRNNCDNSYVQPEVHATVTRFCALIQQARANEAKKATGVSSGKGGSPSTTASSSKRPASSSLARKSGKKKKSAPTVETSDEEAPPADGSTPSQAMVVDDQGSIGPPSGPEGSNTAEAVSSAINRSVTFEIPQAPSTPPPRPETLLTSALGSGPTLPASNMVIGGSVPILPVPGLQEMHSAAYLLHQQHTSACHNWVVQQQLLAQDAALMNCIRELEHQVRQYHFLAGEQNRLLQVLQATPAQ</sequence>
<evidence type="ECO:0000313" key="3">
    <source>
        <dbReference type="Proteomes" id="UP000807342"/>
    </source>
</evidence>
<evidence type="ECO:0000313" key="2">
    <source>
        <dbReference type="EMBL" id="KAF9441006.1"/>
    </source>
</evidence>
<organism evidence="2 3">
    <name type="scientific">Macrolepiota fuliginosa MF-IS2</name>
    <dbReference type="NCBI Taxonomy" id="1400762"/>
    <lineage>
        <taxon>Eukaryota</taxon>
        <taxon>Fungi</taxon>
        <taxon>Dikarya</taxon>
        <taxon>Basidiomycota</taxon>
        <taxon>Agaricomycotina</taxon>
        <taxon>Agaricomycetes</taxon>
        <taxon>Agaricomycetidae</taxon>
        <taxon>Agaricales</taxon>
        <taxon>Agaricineae</taxon>
        <taxon>Agaricaceae</taxon>
        <taxon>Macrolepiota</taxon>
    </lineage>
</organism>
<dbReference type="EMBL" id="MU152117">
    <property type="protein sequence ID" value="KAF9441006.1"/>
    <property type="molecule type" value="Genomic_DNA"/>
</dbReference>
<gene>
    <name evidence="2" type="ORF">P691DRAFT_780778</name>
</gene>
<accession>A0A9P6BV03</accession>
<feature type="compositionally biased region" description="Basic residues" evidence="1">
    <location>
        <begin position="1"/>
        <end position="12"/>
    </location>
</feature>
<feature type="compositionally biased region" description="Low complexity" evidence="1">
    <location>
        <begin position="759"/>
        <end position="770"/>
    </location>
</feature>
<dbReference type="PANTHER" id="PTHR48125">
    <property type="entry name" value="LP07818P1"/>
    <property type="match status" value="1"/>
</dbReference>
<dbReference type="Proteomes" id="UP000807342">
    <property type="component" value="Unassembled WGS sequence"/>
</dbReference>
<evidence type="ECO:0000256" key="1">
    <source>
        <dbReference type="SAM" id="MobiDB-lite"/>
    </source>
</evidence>
<feature type="compositionally biased region" description="Basic residues" evidence="1">
    <location>
        <begin position="186"/>
        <end position="197"/>
    </location>
</feature>
<feature type="region of interest" description="Disordered" evidence="1">
    <location>
        <begin position="1"/>
        <end position="227"/>
    </location>
</feature>
<keyword evidence="3" id="KW-1185">Reference proteome</keyword>
<dbReference type="PANTHER" id="PTHR48125:SF10">
    <property type="entry name" value="OS12G0136300 PROTEIN"/>
    <property type="match status" value="1"/>
</dbReference>
<dbReference type="AlphaFoldDB" id="A0A9P6BV03"/>
<name>A0A9P6BV03_9AGAR</name>
<feature type="region of interest" description="Disordered" evidence="1">
    <location>
        <begin position="691"/>
        <end position="775"/>
    </location>
</feature>
<feature type="compositionally biased region" description="Low complexity" evidence="1">
    <location>
        <begin position="153"/>
        <end position="164"/>
    </location>
</feature>
<feature type="compositionally biased region" description="Low complexity" evidence="1">
    <location>
        <begin position="704"/>
        <end position="722"/>
    </location>
</feature>
<protein>
    <submittedName>
        <fullName evidence="2">Uncharacterized protein</fullName>
    </submittedName>
</protein>
<reference evidence="2" key="1">
    <citation type="submission" date="2020-11" db="EMBL/GenBank/DDBJ databases">
        <authorList>
            <consortium name="DOE Joint Genome Institute"/>
            <person name="Ahrendt S."/>
            <person name="Riley R."/>
            <person name="Andreopoulos W."/>
            <person name="Labutti K."/>
            <person name="Pangilinan J."/>
            <person name="Ruiz-Duenas F.J."/>
            <person name="Barrasa J.M."/>
            <person name="Sanchez-Garcia M."/>
            <person name="Camarero S."/>
            <person name="Miyauchi S."/>
            <person name="Serrano A."/>
            <person name="Linde D."/>
            <person name="Babiker R."/>
            <person name="Drula E."/>
            <person name="Ayuso-Fernandez I."/>
            <person name="Pacheco R."/>
            <person name="Padilla G."/>
            <person name="Ferreira P."/>
            <person name="Barriuso J."/>
            <person name="Kellner H."/>
            <person name="Castanera R."/>
            <person name="Alfaro M."/>
            <person name="Ramirez L."/>
            <person name="Pisabarro A.G."/>
            <person name="Kuo A."/>
            <person name="Tritt A."/>
            <person name="Lipzen A."/>
            <person name="He G."/>
            <person name="Yan M."/>
            <person name="Ng V."/>
            <person name="Cullen D."/>
            <person name="Martin F."/>
            <person name="Rosso M.-N."/>
            <person name="Henrissat B."/>
            <person name="Hibbett D."/>
            <person name="Martinez A.T."/>
            <person name="Grigoriev I.V."/>
        </authorList>
    </citation>
    <scope>NUCLEOTIDE SEQUENCE</scope>
    <source>
        <strain evidence="2">MF-IS2</strain>
    </source>
</reference>
<comment type="caution">
    <text evidence="2">The sequence shown here is derived from an EMBL/GenBank/DDBJ whole genome shotgun (WGS) entry which is preliminary data.</text>
</comment>
<proteinExistence type="predicted"/>